<keyword evidence="7" id="KW-0808">Transferase</keyword>
<protein>
    <recommendedName>
        <fullName evidence="4">[histone H3]-lysine(36) N-trimethyltransferase</fullName>
        <ecNumber evidence="4">2.1.1.359</ecNumber>
    </recommendedName>
    <alternativeName>
        <fullName evidence="12">SET domain-containing protein 2</fullName>
    </alternativeName>
</protein>
<dbReference type="Gene3D" id="1.20.930.10">
    <property type="entry name" value="Conserved domain common to transcription factors TFIIS, elongin A, CRSP70"/>
    <property type="match status" value="1"/>
</dbReference>
<evidence type="ECO:0000256" key="13">
    <source>
        <dbReference type="ARBA" id="ARBA00047545"/>
    </source>
</evidence>
<evidence type="ECO:0000256" key="7">
    <source>
        <dbReference type="ARBA" id="ARBA00022679"/>
    </source>
</evidence>
<dbReference type="InterPro" id="IPR042294">
    <property type="entry name" value="SETD2_animal"/>
</dbReference>
<evidence type="ECO:0000259" key="16">
    <source>
        <dbReference type="PROSITE" id="PS50280"/>
    </source>
</evidence>
<dbReference type="InterPro" id="IPR001202">
    <property type="entry name" value="WW_dom"/>
</dbReference>
<name>A0A9W8A478_9FUNG</name>
<dbReference type="PANTHER" id="PTHR46711:SF1">
    <property type="entry name" value="HISTONE-LYSINE N-METHYLTRANSFERASE SETD2"/>
    <property type="match status" value="1"/>
</dbReference>
<dbReference type="OrthoDB" id="422362at2759"/>
<evidence type="ECO:0000259" key="15">
    <source>
        <dbReference type="PROSITE" id="PS50020"/>
    </source>
</evidence>
<feature type="region of interest" description="Disordered" evidence="14">
    <location>
        <begin position="800"/>
        <end position="874"/>
    </location>
</feature>
<dbReference type="InterPro" id="IPR013257">
    <property type="entry name" value="SRI"/>
</dbReference>
<dbReference type="Pfam" id="PF00397">
    <property type="entry name" value="WW"/>
    <property type="match status" value="1"/>
</dbReference>
<dbReference type="Gene3D" id="2.20.70.10">
    <property type="match status" value="1"/>
</dbReference>
<evidence type="ECO:0000256" key="6">
    <source>
        <dbReference type="ARBA" id="ARBA00022603"/>
    </source>
</evidence>
<evidence type="ECO:0000313" key="19">
    <source>
        <dbReference type="EMBL" id="KAJ1917891.1"/>
    </source>
</evidence>
<dbReference type="GO" id="GO:0032259">
    <property type="term" value="P:methylation"/>
    <property type="evidence" value="ECO:0007669"/>
    <property type="project" value="UniProtKB-KW"/>
</dbReference>
<evidence type="ECO:0000256" key="12">
    <source>
        <dbReference type="ARBA" id="ARBA00030091"/>
    </source>
</evidence>
<keyword evidence="20" id="KW-1185">Reference proteome</keyword>
<evidence type="ECO:0000256" key="11">
    <source>
        <dbReference type="ARBA" id="ARBA00023242"/>
    </source>
</evidence>
<feature type="compositionally biased region" description="Polar residues" evidence="14">
    <location>
        <begin position="687"/>
        <end position="741"/>
    </location>
</feature>
<dbReference type="GO" id="GO:0005634">
    <property type="term" value="C:nucleus"/>
    <property type="evidence" value="ECO:0007669"/>
    <property type="project" value="UniProtKB-SubCell"/>
</dbReference>
<evidence type="ECO:0000256" key="9">
    <source>
        <dbReference type="ARBA" id="ARBA00023015"/>
    </source>
</evidence>
<dbReference type="SMART" id="SM00570">
    <property type="entry name" value="AWS"/>
    <property type="match status" value="1"/>
</dbReference>
<dbReference type="PROSITE" id="PS01159">
    <property type="entry name" value="WW_DOMAIN_1"/>
    <property type="match status" value="1"/>
</dbReference>
<dbReference type="Proteomes" id="UP001150538">
    <property type="component" value="Unassembled WGS sequence"/>
</dbReference>
<feature type="compositionally biased region" description="Polar residues" evidence="14">
    <location>
        <begin position="644"/>
        <end position="660"/>
    </location>
</feature>
<dbReference type="SUPFAM" id="SSF82199">
    <property type="entry name" value="SET domain"/>
    <property type="match status" value="1"/>
</dbReference>
<dbReference type="Pfam" id="PF08236">
    <property type="entry name" value="SRI"/>
    <property type="match status" value="1"/>
</dbReference>
<keyword evidence="10" id="KW-0804">Transcription</keyword>
<accession>A0A9W8A478</accession>
<feature type="compositionally biased region" description="Polar residues" evidence="14">
    <location>
        <begin position="625"/>
        <end position="637"/>
    </location>
</feature>
<dbReference type="SUPFAM" id="SSF47676">
    <property type="entry name" value="Conserved domain common to transcription factors TFIIS, elongin A, CRSP70"/>
    <property type="match status" value="1"/>
</dbReference>
<dbReference type="PANTHER" id="PTHR46711">
    <property type="entry name" value="HISTONE-LYSINE N-METHYLTRANSFERASE SETD2"/>
    <property type="match status" value="1"/>
</dbReference>
<dbReference type="GO" id="GO:0005694">
    <property type="term" value="C:chromosome"/>
    <property type="evidence" value="ECO:0007669"/>
    <property type="project" value="UniProtKB-SubCell"/>
</dbReference>
<dbReference type="AlphaFoldDB" id="A0A9W8A478"/>
<evidence type="ECO:0000256" key="8">
    <source>
        <dbReference type="ARBA" id="ARBA00022691"/>
    </source>
</evidence>
<feature type="domain" description="SET" evidence="16">
    <location>
        <begin position="162"/>
        <end position="279"/>
    </location>
</feature>
<feature type="compositionally biased region" description="Polar residues" evidence="14">
    <location>
        <begin position="1"/>
        <end position="14"/>
    </location>
</feature>
<feature type="compositionally biased region" description="Basic and acidic residues" evidence="14">
    <location>
        <begin position="52"/>
        <end position="63"/>
    </location>
</feature>
<organism evidence="19 20">
    <name type="scientific">Mycoemilia scoparia</name>
    <dbReference type="NCBI Taxonomy" id="417184"/>
    <lineage>
        <taxon>Eukaryota</taxon>
        <taxon>Fungi</taxon>
        <taxon>Fungi incertae sedis</taxon>
        <taxon>Zoopagomycota</taxon>
        <taxon>Kickxellomycotina</taxon>
        <taxon>Kickxellomycetes</taxon>
        <taxon>Kickxellales</taxon>
        <taxon>Kickxellaceae</taxon>
        <taxon>Mycoemilia</taxon>
    </lineage>
</organism>
<feature type="domain" description="WW" evidence="15">
    <location>
        <begin position="659"/>
        <end position="692"/>
    </location>
</feature>
<dbReference type="InterPro" id="IPR001214">
    <property type="entry name" value="SET_dom"/>
</dbReference>
<dbReference type="InterPro" id="IPR035441">
    <property type="entry name" value="TFIIS/LEDGF_dom_sf"/>
</dbReference>
<gene>
    <name evidence="19" type="ORF">H4219_002935</name>
</gene>
<feature type="compositionally biased region" description="Basic and acidic residues" evidence="14">
    <location>
        <begin position="15"/>
        <end position="36"/>
    </location>
</feature>
<keyword evidence="8" id="KW-0949">S-adenosyl-L-methionine</keyword>
<feature type="region of interest" description="Disordered" evidence="14">
    <location>
        <begin position="1"/>
        <end position="76"/>
    </location>
</feature>
<dbReference type="PROSITE" id="PS50868">
    <property type="entry name" value="POST_SET"/>
    <property type="match status" value="1"/>
</dbReference>
<sequence length="954" mass="107902">MIEPSETIQNSDNRNGLENHTENEETKNTADSDTEKSPSPTTKTIGTNGHGEPPESTKAEKETQNSNAVDNDLKGTDMTEIARQKFAIIDHNEFVGVSPDDIECEESFPCNCQYTDGTDDRSMACGEASDCINRLIQMECNPLTCPTGSYCLNRRFQKKQYAKIRVIDAGLKGYGVQALESLSSGRFVMEYLGEVVTSNQFLKRSREYEKVGIIHHYCMSIGYNMVIDATERGCLARYINHSCEPNCVLQKWMVGGQVRMGIFAKNSIKRGDELTFDYKFERLPGTEPQKCLCGAPSCKGVIGVTKESAHPSDSEDDDGDAELEDEMEDGDVTVRQKAKLRNRSMEDDMEDEYVDPEYEETRFEVRPRRKKGLFSDEQVLKFVQIMMRSSRNPKIMRLLMKKLMETEDKKLLTSFVSMRGLSILRTWLAEYKDDEVMVIEILQCISSIPIRTRNTVEENKVTEPISALSESKDEVISSLAKKLLDRWGNLKRVYKIPKKQRPAAKNSDTEKRDGSGSSMSPEIKQGDDNTYPAPQSYPYNRKPSGSWSPDRSRDRKRSLSSASRSRSRSKSRYDSPYRSPHESYPQRPYNDYGYRGYNKRFAHSGGRYGYNRPPHRYGPDAYYSREQQFPRSQSWQAQEPPPNHTTVTNSPASSNTSLQQLPPGWKMTTTDTGLVYYYNEETRTTQWEPPSVLSNDSSCFTNAPTSSTFSEPSQTPPLSSTRPNSTGPNSAATFNRPSSARYQDDKSYPRPSHSADLPPGSIDNASSNTAPTTNNDTLINGIPKARIDEMIRRTMEEAELQLQQKKEEEEKRDLSQIRSKSHNTSSSSVRRSSKRKSSGSGNKSDAENQASSKSLKNSNSASMSKKNEASSAEALEKRAKSQLAEFVVKHFSNYKADIPHDKFKHEARKVTNILMEKEHKSASYSPEKLINMDSNKKGKIKEFIKSYVQKLLSR</sequence>
<dbReference type="SMART" id="SM00456">
    <property type="entry name" value="WW"/>
    <property type="match status" value="1"/>
</dbReference>
<feature type="compositionally biased region" description="Basic and acidic residues" evidence="14">
    <location>
        <begin position="804"/>
        <end position="815"/>
    </location>
</feature>
<feature type="compositionally biased region" description="Low complexity" evidence="14">
    <location>
        <begin position="850"/>
        <end position="873"/>
    </location>
</feature>
<comment type="function">
    <text evidence="1">Histone methyltransferase that trimethylates histone H3 'Lys-36' forming H3K36me3. Involved in transcription elongation as well as in transcription repression.</text>
</comment>
<feature type="region of interest" description="Disordered" evidence="14">
    <location>
        <begin position="305"/>
        <end position="330"/>
    </location>
</feature>
<evidence type="ECO:0000256" key="4">
    <source>
        <dbReference type="ARBA" id="ARBA00012178"/>
    </source>
</evidence>
<dbReference type="InterPro" id="IPR006560">
    <property type="entry name" value="AWS_dom"/>
</dbReference>
<feature type="domain" description="AWS" evidence="18">
    <location>
        <begin position="105"/>
        <end position="160"/>
    </location>
</feature>
<dbReference type="PROSITE" id="PS51215">
    <property type="entry name" value="AWS"/>
    <property type="match status" value="1"/>
</dbReference>
<evidence type="ECO:0000259" key="18">
    <source>
        <dbReference type="PROSITE" id="PS51215"/>
    </source>
</evidence>
<comment type="subcellular location">
    <subcellularLocation>
        <location evidence="3">Chromosome</location>
    </subcellularLocation>
    <subcellularLocation>
        <location evidence="2">Nucleus</location>
    </subcellularLocation>
</comment>
<feature type="domain" description="Post-SET" evidence="17">
    <location>
        <begin position="287"/>
        <end position="303"/>
    </location>
</feature>
<dbReference type="EMBL" id="JANBPU010000059">
    <property type="protein sequence ID" value="KAJ1917891.1"/>
    <property type="molecule type" value="Genomic_DNA"/>
</dbReference>
<dbReference type="PROSITE" id="PS50020">
    <property type="entry name" value="WW_DOMAIN_2"/>
    <property type="match status" value="1"/>
</dbReference>
<dbReference type="SMART" id="SM00317">
    <property type="entry name" value="SET"/>
    <property type="match status" value="1"/>
</dbReference>
<evidence type="ECO:0000256" key="1">
    <source>
        <dbReference type="ARBA" id="ARBA00003901"/>
    </source>
</evidence>
<dbReference type="InterPro" id="IPR046341">
    <property type="entry name" value="SET_dom_sf"/>
</dbReference>
<dbReference type="InterPro" id="IPR038190">
    <property type="entry name" value="SRI_sf"/>
</dbReference>
<comment type="caution">
    <text evidence="19">The sequence shown here is derived from an EMBL/GenBank/DDBJ whole genome shotgun (WGS) entry which is preliminary data.</text>
</comment>
<dbReference type="SMART" id="SM00508">
    <property type="entry name" value="PostSET"/>
    <property type="match status" value="1"/>
</dbReference>
<feature type="region of interest" description="Disordered" evidence="14">
    <location>
        <begin position="687"/>
        <end position="781"/>
    </location>
</feature>
<keyword evidence="5" id="KW-0158">Chromosome</keyword>
<dbReference type="InterPro" id="IPR017923">
    <property type="entry name" value="TFIIS_N"/>
</dbReference>
<evidence type="ECO:0000256" key="2">
    <source>
        <dbReference type="ARBA" id="ARBA00004123"/>
    </source>
</evidence>
<reference evidence="19" key="1">
    <citation type="submission" date="2022-07" db="EMBL/GenBank/DDBJ databases">
        <title>Phylogenomic reconstructions and comparative analyses of Kickxellomycotina fungi.</title>
        <authorList>
            <person name="Reynolds N.K."/>
            <person name="Stajich J.E."/>
            <person name="Barry K."/>
            <person name="Grigoriev I.V."/>
            <person name="Crous P."/>
            <person name="Smith M.E."/>
        </authorList>
    </citation>
    <scope>NUCLEOTIDE SEQUENCE</scope>
    <source>
        <strain evidence="19">NBRC 100468</strain>
    </source>
</reference>
<dbReference type="Gene3D" id="2.170.270.10">
    <property type="entry name" value="SET domain"/>
    <property type="match status" value="1"/>
</dbReference>
<dbReference type="Gene3D" id="1.10.1740.100">
    <property type="entry name" value="Set2, Rpb1 interacting domain"/>
    <property type="match status" value="1"/>
</dbReference>
<feature type="compositionally biased region" description="Low complexity" evidence="14">
    <location>
        <begin position="763"/>
        <end position="777"/>
    </location>
</feature>
<feature type="region of interest" description="Disordered" evidence="14">
    <location>
        <begin position="495"/>
        <end position="666"/>
    </location>
</feature>
<evidence type="ECO:0000256" key="5">
    <source>
        <dbReference type="ARBA" id="ARBA00022454"/>
    </source>
</evidence>
<dbReference type="GO" id="GO:0140955">
    <property type="term" value="F:histone H3K36 trimethyltransferase activity"/>
    <property type="evidence" value="ECO:0007669"/>
    <property type="project" value="UniProtKB-EC"/>
</dbReference>
<evidence type="ECO:0000313" key="20">
    <source>
        <dbReference type="Proteomes" id="UP001150538"/>
    </source>
</evidence>
<dbReference type="CDD" id="cd00201">
    <property type="entry name" value="WW"/>
    <property type="match status" value="1"/>
</dbReference>
<dbReference type="PROSITE" id="PS50280">
    <property type="entry name" value="SET"/>
    <property type="match status" value="1"/>
</dbReference>
<dbReference type="InterPro" id="IPR003616">
    <property type="entry name" value="Post-SET_dom"/>
</dbReference>
<dbReference type="Pfam" id="PF00856">
    <property type="entry name" value="SET"/>
    <property type="match status" value="1"/>
</dbReference>
<feature type="compositionally biased region" description="Basic and acidic residues" evidence="14">
    <location>
        <begin position="571"/>
        <end position="581"/>
    </location>
</feature>
<feature type="compositionally biased region" description="Polar residues" evidence="14">
    <location>
        <begin position="37"/>
        <end position="47"/>
    </location>
</feature>
<evidence type="ECO:0000259" key="17">
    <source>
        <dbReference type="PROSITE" id="PS50868"/>
    </source>
</evidence>
<keyword evidence="9" id="KW-0805">Transcription regulation</keyword>
<dbReference type="SUPFAM" id="SSF51045">
    <property type="entry name" value="WW domain"/>
    <property type="match status" value="1"/>
</dbReference>
<dbReference type="Pfam" id="PF17907">
    <property type="entry name" value="AWS"/>
    <property type="match status" value="1"/>
</dbReference>
<keyword evidence="11" id="KW-0539">Nucleus</keyword>
<evidence type="ECO:0000256" key="10">
    <source>
        <dbReference type="ARBA" id="ARBA00023163"/>
    </source>
</evidence>
<evidence type="ECO:0000256" key="14">
    <source>
        <dbReference type="SAM" id="MobiDB-lite"/>
    </source>
</evidence>
<evidence type="ECO:0000256" key="3">
    <source>
        <dbReference type="ARBA" id="ARBA00004286"/>
    </source>
</evidence>
<comment type="catalytic activity">
    <reaction evidence="13">
        <text>L-lysyl(36)-[histone H3] + 3 S-adenosyl-L-methionine = N(6),N(6),N(6)-trimethyl-L-lysyl(36)-[histone H3] + 3 S-adenosyl-L-homocysteine + 3 H(+)</text>
        <dbReference type="Rhea" id="RHEA:60324"/>
        <dbReference type="Rhea" id="RHEA-COMP:9785"/>
        <dbReference type="Rhea" id="RHEA-COMP:15536"/>
        <dbReference type="ChEBI" id="CHEBI:15378"/>
        <dbReference type="ChEBI" id="CHEBI:29969"/>
        <dbReference type="ChEBI" id="CHEBI:57856"/>
        <dbReference type="ChEBI" id="CHEBI:59789"/>
        <dbReference type="ChEBI" id="CHEBI:61961"/>
        <dbReference type="EC" id="2.1.1.359"/>
    </reaction>
</comment>
<dbReference type="GO" id="GO:0006355">
    <property type="term" value="P:regulation of DNA-templated transcription"/>
    <property type="evidence" value="ECO:0007669"/>
    <property type="project" value="InterPro"/>
</dbReference>
<keyword evidence="6" id="KW-0489">Methyltransferase</keyword>
<dbReference type="Pfam" id="PF08711">
    <property type="entry name" value="Med26"/>
    <property type="match status" value="1"/>
</dbReference>
<dbReference type="InterPro" id="IPR036020">
    <property type="entry name" value="WW_dom_sf"/>
</dbReference>
<proteinExistence type="predicted"/>
<dbReference type="EC" id="2.1.1.359" evidence="4"/>
<feature type="compositionally biased region" description="Acidic residues" evidence="14">
    <location>
        <begin position="314"/>
        <end position="330"/>
    </location>
</feature>